<feature type="signal peptide" evidence="2">
    <location>
        <begin position="1"/>
        <end position="24"/>
    </location>
</feature>
<dbReference type="PATRIC" id="fig|1306954.6.peg.383"/>
<dbReference type="SUPFAM" id="SSF56935">
    <property type="entry name" value="Porins"/>
    <property type="match status" value="1"/>
</dbReference>
<keyword evidence="4" id="KW-1185">Reference proteome</keyword>
<dbReference type="AlphaFoldDB" id="A0A137SIS9"/>
<evidence type="ECO:0000256" key="2">
    <source>
        <dbReference type="SAM" id="SignalP"/>
    </source>
</evidence>
<dbReference type="Proteomes" id="UP000070282">
    <property type="component" value="Unassembled WGS sequence"/>
</dbReference>
<comment type="caution">
    <text evidence="3">The sequence shown here is derived from an EMBL/GenBank/DDBJ whole genome shotgun (WGS) entry which is preliminary data.</text>
</comment>
<proteinExistence type="predicted"/>
<organism evidence="3 4">
    <name type="scientific">Marinobacter excellens LAMA 842</name>
    <dbReference type="NCBI Taxonomy" id="1306954"/>
    <lineage>
        <taxon>Bacteria</taxon>
        <taxon>Pseudomonadati</taxon>
        <taxon>Pseudomonadota</taxon>
        <taxon>Gammaproteobacteria</taxon>
        <taxon>Pseudomonadales</taxon>
        <taxon>Marinobacteraceae</taxon>
        <taxon>Marinobacter</taxon>
    </lineage>
</organism>
<accession>A0A137SIS9</accession>
<dbReference type="Gene3D" id="2.40.160.10">
    <property type="entry name" value="Porin"/>
    <property type="match status" value="1"/>
</dbReference>
<keyword evidence="2" id="KW-0732">Signal</keyword>
<keyword evidence="1" id="KW-0175">Coiled coil</keyword>
<dbReference type="EMBL" id="LOCO01000001">
    <property type="protein sequence ID" value="KXO12339.1"/>
    <property type="molecule type" value="Genomic_DNA"/>
</dbReference>
<protein>
    <recommendedName>
        <fullName evidence="5">Porin</fullName>
    </recommendedName>
</protein>
<feature type="coiled-coil region" evidence="1">
    <location>
        <begin position="24"/>
        <end position="51"/>
    </location>
</feature>
<evidence type="ECO:0000256" key="1">
    <source>
        <dbReference type="SAM" id="Coils"/>
    </source>
</evidence>
<reference evidence="4" key="1">
    <citation type="submission" date="2015-12" db="EMBL/GenBank/DDBJ databases">
        <authorList>
            <person name="Lima A."/>
            <person name="Farahani Zayas N."/>
            <person name="Castro Da Silva M.A."/>
            <person name="Cabral A."/>
            <person name="Pessatti M.L."/>
        </authorList>
    </citation>
    <scope>NUCLEOTIDE SEQUENCE [LARGE SCALE GENOMIC DNA]</scope>
    <source>
        <strain evidence="4">LAMA 842</strain>
    </source>
</reference>
<feature type="chain" id="PRO_5007480736" description="Porin" evidence="2">
    <location>
        <begin position="25"/>
        <end position="404"/>
    </location>
</feature>
<evidence type="ECO:0000313" key="4">
    <source>
        <dbReference type="Proteomes" id="UP000070282"/>
    </source>
</evidence>
<sequence length="404" mass="44235">MYLMKRLFSVAPLALAIAATPVMAQDTEQTLERMQQQLNAMQQQLNSARNTGVRFNGFFSTGYARASNDAGYAGITEESEVKDLSLFALQGTFDVTQKSQIVMQLVGRGADDWEPEVEWAYLSHRPTNNLQLRAGKMRIPFFMYSDSLEVGYAQPWARPPQSVYGPIAVTSYVGADASYNWNFDNSSLNANFFTGFTDEDGNSGDVQLRNIAGLNLSWTDYVWTIRGVAATAEADIDATRLGALAAQSGITLPAGITQLADGDRGNFYGLGASYDNGSWLIIGEVTRVEVDGKFADTDSAYLSVGHRFGSWTPYVATGWTESKDDNERTGAFIPGVVPESILNYQRNEYSVGTRWDITPGVAIKADITHVRGLDKGFGNLNTAYMLESNASSTNVYTLKIDSAF</sequence>
<name>A0A137SIS9_9GAMM</name>
<evidence type="ECO:0000313" key="3">
    <source>
        <dbReference type="EMBL" id="KXO12339.1"/>
    </source>
</evidence>
<gene>
    <name evidence="3" type="ORF">J122_391</name>
</gene>
<evidence type="ECO:0008006" key="5">
    <source>
        <dbReference type="Google" id="ProtNLM"/>
    </source>
</evidence>
<dbReference type="InterPro" id="IPR023614">
    <property type="entry name" value="Porin_dom_sf"/>
</dbReference>